<accession>A0ABV2IZD8</accession>
<evidence type="ECO:0000259" key="3">
    <source>
        <dbReference type="Pfam" id="PF00437"/>
    </source>
</evidence>
<evidence type="ECO:0000313" key="5">
    <source>
        <dbReference type="Proteomes" id="UP001549047"/>
    </source>
</evidence>
<proteinExistence type="inferred from homology"/>
<gene>
    <name evidence="4" type="ORF">ABID16_002184</name>
</gene>
<dbReference type="Pfam" id="PF00437">
    <property type="entry name" value="T2SSE"/>
    <property type="match status" value="1"/>
</dbReference>
<dbReference type="Gene3D" id="3.40.50.300">
    <property type="entry name" value="P-loop containing nucleotide triphosphate hydrolases"/>
    <property type="match status" value="1"/>
</dbReference>
<reference evidence="4 5" key="1">
    <citation type="submission" date="2024-06" db="EMBL/GenBank/DDBJ databases">
        <title>Genomic Encyclopedia of Type Strains, Phase IV (KMG-IV): sequencing the most valuable type-strain genomes for metagenomic binning, comparative biology and taxonomic classification.</title>
        <authorList>
            <person name="Goeker M."/>
        </authorList>
    </citation>
    <scope>NUCLEOTIDE SEQUENCE [LARGE SCALE GENOMIC DNA]</scope>
    <source>
        <strain evidence="4 5">DSM 29780</strain>
    </source>
</reference>
<feature type="compositionally biased region" description="Gly residues" evidence="2">
    <location>
        <begin position="8"/>
        <end position="17"/>
    </location>
</feature>
<dbReference type="CDD" id="cd01130">
    <property type="entry name" value="VirB11-like_ATPase"/>
    <property type="match status" value="1"/>
</dbReference>
<dbReference type="InterPro" id="IPR027417">
    <property type="entry name" value="P-loop_NTPase"/>
</dbReference>
<organism evidence="4 5">
    <name type="scientific">Rhizobium aquaticum</name>
    <dbReference type="NCBI Taxonomy" id="1549636"/>
    <lineage>
        <taxon>Bacteria</taxon>
        <taxon>Pseudomonadati</taxon>
        <taxon>Pseudomonadota</taxon>
        <taxon>Alphaproteobacteria</taxon>
        <taxon>Hyphomicrobiales</taxon>
        <taxon>Rhizobiaceae</taxon>
        <taxon>Rhizobium/Agrobacterium group</taxon>
        <taxon>Rhizobium</taxon>
    </lineage>
</organism>
<dbReference type="PANTHER" id="PTHR30486">
    <property type="entry name" value="TWITCHING MOTILITY PROTEIN PILT"/>
    <property type="match status" value="1"/>
</dbReference>
<dbReference type="RefSeq" id="WP_354556354.1">
    <property type="nucleotide sequence ID" value="NZ_JBEPMB010000002.1"/>
</dbReference>
<dbReference type="InterPro" id="IPR050921">
    <property type="entry name" value="T4SS_GSP_E_ATPase"/>
</dbReference>
<feature type="domain" description="Bacterial type II secretion system protein E" evidence="3">
    <location>
        <begin position="149"/>
        <end position="423"/>
    </location>
</feature>
<sequence length="509" mass="55373">MFGKKGNDGFGKSGFSGGSAPPAPKPYAPASPASEPQVMVAAPAPAPEPVTRASEPAPQRVAAAAPPLAPEPPARRRTTRNSEYYDTKSQVFSALIDTIDLSQLAKLDNESAREEIRDIVNDIITIKNFAMSISEQEELLEDICNDVLGFGPLEPLLARDDIADIMVNGAGQTFIEVDGKVQESDIRFRDNGQLLSVCQRIVSQVGRRVDESSPICDARLPDGSRVNVIAPPLAIDGPALTIRKFKKDKLTLDQLVRFGSITPEGAQVLQIIGRVRCNIVVSGGTGSGKTTLLNCLTRYIDTHERIITCEDSAELQLQQPHVVRLETRPPNIEGEGEITMRDLVKNCLRMRPERIIVGEVRGPEVFDLLQAMNTGHDGSMGTIHANTPRECLNRIESMIAMGGFTLPAKTVREIVAGSVDVIIQAARLRDGSRRITHITEVVGMEGDVIVTQDLVRYDIEGEDANGRIIGKHRSTGIGRPNFWDRARYYGEENRLAAALDAMEDKAGAA</sequence>
<dbReference type="PANTHER" id="PTHR30486:SF15">
    <property type="entry name" value="TYPE II_IV SECRETION SYSTEM ATPASE"/>
    <property type="match status" value="1"/>
</dbReference>
<comment type="caution">
    <text evidence="4">The sequence shown here is derived from an EMBL/GenBank/DDBJ whole genome shotgun (WGS) entry which is preliminary data.</text>
</comment>
<dbReference type="SUPFAM" id="SSF52540">
    <property type="entry name" value="P-loop containing nucleoside triphosphate hydrolases"/>
    <property type="match status" value="1"/>
</dbReference>
<dbReference type="Gene3D" id="3.30.450.380">
    <property type="match status" value="1"/>
</dbReference>
<evidence type="ECO:0000256" key="1">
    <source>
        <dbReference type="ARBA" id="ARBA00006611"/>
    </source>
</evidence>
<dbReference type="InterPro" id="IPR001482">
    <property type="entry name" value="T2SS/T4SS_dom"/>
</dbReference>
<evidence type="ECO:0000313" key="4">
    <source>
        <dbReference type="EMBL" id="MET3613855.1"/>
    </source>
</evidence>
<name>A0ABV2IZD8_9HYPH</name>
<dbReference type="EMBL" id="JBEPMB010000002">
    <property type="protein sequence ID" value="MET3613855.1"/>
    <property type="molecule type" value="Genomic_DNA"/>
</dbReference>
<feature type="compositionally biased region" description="Low complexity" evidence="2">
    <location>
        <begin position="56"/>
        <end position="66"/>
    </location>
</feature>
<protein>
    <submittedName>
        <fullName evidence="4">Pilus assembly protein CpaF</fullName>
    </submittedName>
</protein>
<dbReference type="Proteomes" id="UP001549047">
    <property type="component" value="Unassembled WGS sequence"/>
</dbReference>
<keyword evidence="5" id="KW-1185">Reference proteome</keyword>
<evidence type="ECO:0000256" key="2">
    <source>
        <dbReference type="SAM" id="MobiDB-lite"/>
    </source>
</evidence>
<comment type="similarity">
    <text evidence="1">Belongs to the GSP E family.</text>
</comment>
<feature type="region of interest" description="Disordered" evidence="2">
    <location>
        <begin position="1"/>
        <end position="83"/>
    </location>
</feature>